<gene>
    <name evidence="2" type="ORF">I6I38_25540</name>
</gene>
<evidence type="ECO:0000259" key="1">
    <source>
        <dbReference type="Pfam" id="PF10671"/>
    </source>
</evidence>
<proteinExistence type="predicted"/>
<name>A0ABX7DDN4_SERLI</name>
<dbReference type="Proteomes" id="UP000595237">
    <property type="component" value="Plasmid unnamed"/>
</dbReference>
<evidence type="ECO:0000313" key="3">
    <source>
        <dbReference type="Proteomes" id="UP000595237"/>
    </source>
</evidence>
<dbReference type="InterPro" id="IPR018927">
    <property type="entry name" value="Pilus_synth_Q_C"/>
</dbReference>
<reference evidence="2 3" key="1">
    <citation type="submission" date="2021-01" db="EMBL/GenBank/DDBJ databases">
        <title>FDA dAtabase for Regulatory Grade micrObial Sequences (FDA-ARGOS): Supporting development and validation of Infectious Disease Dx tests.</title>
        <authorList>
            <person name="Blissenbach B."/>
            <person name="Krut O."/>
            <person name="Tallon L."/>
            <person name="Sadzewicz L."/>
            <person name="Zhao X."/>
            <person name="Boylan J."/>
            <person name="Ott S."/>
            <person name="Bowen H."/>
            <person name="Vavikolanu K."/>
            <person name="Mehta A."/>
            <person name="Aluvathingal J."/>
            <person name="Nadendla S."/>
            <person name="Yan Y."/>
            <person name="Sichtig H."/>
        </authorList>
    </citation>
    <scope>NUCLEOTIDE SEQUENCE [LARGE SCALE GENOMIC DNA]</scope>
    <source>
        <strain evidence="2 3">FDAARGOS_1081</strain>
        <plasmid evidence="2 3">unnamed</plasmid>
    </source>
</reference>
<dbReference type="PROSITE" id="PS51257">
    <property type="entry name" value="PROKAR_LIPOPROTEIN"/>
    <property type="match status" value="1"/>
</dbReference>
<sequence length="343" mass="36670">MKSFLPVALAPVVLTGCALNTHTPPTVPAQQFVTTLIQEQIPLIQQAQAELAKASRIHLSPGTPLPLPASSKALPAKHATETPALAGQAVPTLHAIRYLGERVGTPALAGAGRSQTLRQALRQIVPAGWQVAFSQELKPDIRETLQWTGNDQWPFVLDDILQRQNKVALLDWQAQRVSVAAKSAAFKPGTAVTQPQIKTPGSVPTTPASTSKQSVVASGLNPFGGKLPAPLSAAATVKTTAFVALPKTVIKPKVWRIEAGSTLKDTLFNWAASETCSTPGVANWTVAWLTQANYRIDAPLQFEGSFRDALNGLFTLYGTAKVPLYAGMRNEQCVISVDDKEIH</sequence>
<dbReference type="Pfam" id="PF10671">
    <property type="entry name" value="TcpQ"/>
    <property type="match status" value="1"/>
</dbReference>
<keyword evidence="3" id="KW-1185">Reference proteome</keyword>
<organism evidence="2 3">
    <name type="scientific">Serratia liquefaciens</name>
    <dbReference type="NCBI Taxonomy" id="614"/>
    <lineage>
        <taxon>Bacteria</taxon>
        <taxon>Pseudomonadati</taxon>
        <taxon>Pseudomonadota</taxon>
        <taxon>Gammaproteobacteria</taxon>
        <taxon>Enterobacterales</taxon>
        <taxon>Yersiniaceae</taxon>
        <taxon>Serratia</taxon>
    </lineage>
</organism>
<geneLocation type="plasmid" evidence="2 3">
    <name>unnamed</name>
</geneLocation>
<dbReference type="EMBL" id="CP068149">
    <property type="protein sequence ID" value="QQU57983.1"/>
    <property type="molecule type" value="Genomic_DNA"/>
</dbReference>
<feature type="domain" description="Toxin co-regulated pilus biosynthesis protein Q C-terminal" evidence="1">
    <location>
        <begin position="254"/>
        <end position="339"/>
    </location>
</feature>
<keyword evidence="2" id="KW-0614">Plasmid</keyword>
<accession>A0ABX7DDN4</accession>
<dbReference type="RefSeq" id="WP_201896530.1">
    <property type="nucleotide sequence ID" value="NZ_CP068149.1"/>
</dbReference>
<protein>
    <submittedName>
        <fullName evidence="2">Toxin co-regulated pilus biosynthesis Q family protein</fullName>
    </submittedName>
</protein>
<evidence type="ECO:0000313" key="2">
    <source>
        <dbReference type="EMBL" id="QQU57983.1"/>
    </source>
</evidence>